<keyword evidence="3" id="KW-1185">Reference proteome</keyword>
<evidence type="ECO:0000256" key="1">
    <source>
        <dbReference type="SAM" id="MobiDB-lite"/>
    </source>
</evidence>
<dbReference type="Proteomes" id="UP000823775">
    <property type="component" value="Unassembled WGS sequence"/>
</dbReference>
<name>A0ABS8W161_DATST</name>
<feature type="non-terminal residue" evidence="2">
    <location>
        <position position="75"/>
    </location>
</feature>
<gene>
    <name evidence="2" type="ORF">HAX54_042040</name>
</gene>
<organism evidence="2 3">
    <name type="scientific">Datura stramonium</name>
    <name type="common">Jimsonweed</name>
    <name type="synonym">Common thornapple</name>
    <dbReference type="NCBI Taxonomy" id="4076"/>
    <lineage>
        <taxon>Eukaryota</taxon>
        <taxon>Viridiplantae</taxon>
        <taxon>Streptophyta</taxon>
        <taxon>Embryophyta</taxon>
        <taxon>Tracheophyta</taxon>
        <taxon>Spermatophyta</taxon>
        <taxon>Magnoliopsida</taxon>
        <taxon>eudicotyledons</taxon>
        <taxon>Gunneridae</taxon>
        <taxon>Pentapetalae</taxon>
        <taxon>asterids</taxon>
        <taxon>lamiids</taxon>
        <taxon>Solanales</taxon>
        <taxon>Solanaceae</taxon>
        <taxon>Solanoideae</taxon>
        <taxon>Datureae</taxon>
        <taxon>Datura</taxon>
    </lineage>
</organism>
<reference evidence="2 3" key="1">
    <citation type="journal article" date="2021" name="BMC Genomics">
        <title>Datura genome reveals duplications of psychoactive alkaloid biosynthetic genes and high mutation rate following tissue culture.</title>
        <authorList>
            <person name="Rajewski A."/>
            <person name="Carter-House D."/>
            <person name="Stajich J."/>
            <person name="Litt A."/>
        </authorList>
    </citation>
    <scope>NUCLEOTIDE SEQUENCE [LARGE SCALE GENOMIC DNA]</scope>
    <source>
        <strain evidence="2">AR-01</strain>
    </source>
</reference>
<dbReference type="EMBL" id="JACEIK010006132">
    <property type="protein sequence ID" value="MCE2055131.1"/>
    <property type="molecule type" value="Genomic_DNA"/>
</dbReference>
<feature type="region of interest" description="Disordered" evidence="1">
    <location>
        <begin position="16"/>
        <end position="42"/>
    </location>
</feature>
<evidence type="ECO:0000313" key="3">
    <source>
        <dbReference type="Proteomes" id="UP000823775"/>
    </source>
</evidence>
<evidence type="ECO:0000313" key="2">
    <source>
        <dbReference type="EMBL" id="MCE2055131.1"/>
    </source>
</evidence>
<protein>
    <submittedName>
        <fullName evidence="2">Uncharacterized protein</fullName>
    </submittedName>
</protein>
<sequence length="75" mass="8208">MQLICLHRPGLQTWNDPHSLVQGSSARAQDAPTTSERVPETLVSQPSIIGSSRGTWTILGYSLNLLPRTLTTTHI</sequence>
<proteinExistence type="predicted"/>
<accession>A0ABS8W161</accession>
<comment type="caution">
    <text evidence="2">The sequence shown here is derived from an EMBL/GenBank/DDBJ whole genome shotgun (WGS) entry which is preliminary data.</text>
</comment>